<dbReference type="Proteomes" id="UP001233999">
    <property type="component" value="Unassembled WGS sequence"/>
</dbReference>
<comment type="caution">
    <text evidence="2">The sequence shown here is derived from an EMBL/GenBank/DDBJ whole genome shotgun (WGS) entry which is preliminary data.</text>
</comment>
<organism evidence="2 3">
    <name type="scientific">Diploptera punctata</name>
    <name type="common">Pacific beetle cockroach</name>
    <dbReference type="NCBI Taxonomy" id="6984"/>
    <lineage>
        <taxon>Eukaryota</taxon>
        <taxon>Metazoa</taxon>
        <taxon>Ecdysozoa</taxon>
        <taxon>Arthropoda</taxon>
        <taxon>Hexapoda</taxon>
        <taxon>Insecta</taxon>
        <taxon>Pterygota</taxon>
        <taxon>Neoptera</taxon>
        <taxon>Polyneoptera</taxon>
        <taxon>Dictyoptera</taxon>
        <taxon>Blattodea</taxon>
        <taxon>Blaberoidea</taxon>
        <taxon>Blaberidae</taxon>
        <taxon>Diplopterinae</taxon>
        <taxon>Diploptera</taxon>
    </lineage>
</organism>
<evidence type="ECO:0000313" key="3">
    <source>
        <dbReference type="Proteomes" id="UP001233999"/>
    </source>
</evidence>
<dbReference type="AlphaFoldDB" id="A0AAD8E4W4"/>
<evidence type="ECO:0000313" key="2">
    <source>
        <dbReference type="EMBL" id="KAJ9577393.1"/>
    </source>
</evidence>
<proteinExistence type="predicted"/>
<keyword evidence="3" id="KW-1185">Reference proteome</keyword>
<feature type="region of interest" description="Disordered" evidence="1">
    <location>
        <begin position="211"/>
        <end position="309"/>
    </location>
</feature>
<name>A0AAD8E4W4_DIPPU</name>
<dbReference type="EMBL" id="JASPKZ010009361">
    <property type="protein sequence ID" value="KAJ9577393.1"/>
    <property type="molecule type" value="Genomic_DNA"/>
</dbReference>
<gene>
    <name evidence="2" type="ORF">L9F63_006016</name>
</gene>
<accession>A0AAD8E4W4</accession>
<sequence length="696" mass="79934">MATFRSAVKILGQVSKTQGCKPVHIRSYSDDRKTLLHRHNSPGWTSHESRTPLHSSRSWFSLFRRKKSPENKITQQDSCQVKTPEDDSWLSFFKKKVSKEEPPPLTCCRMHQAKLKREEEQRALEEGREPEGWKPDVTIVNEESGNPVICKPPLDPQPTPPPQPPIPRAVEVMKDCVEKSETKSKETCDLVSSKMSYNMRLPYEEFKTPITIKSSPPVSTDNLQPRRQSPFVSGEKFTEGSTFQPCKKFHEQSNLKAIPTPNISNSKHIENKNIALNQRKVTLKPKLNKSLSKKSKSQRKDSNSKVFKNPIVMQANSKESDKLSLKQDQVPNKVSVQYNYSSESNQLLTKSFQPVQRVVKRNDKADNQRLERSNINEIDKIGFQNEIIKINSRPAKLSKTLSVDDKEKQLTIKICSNVSQATKKLQQLTEKRTAKEKRSTQIQEKKMQIKAELVKKLQENLIQLKAKFADVNKQSSKTLESREPTKITSSPSLTNLYEHINKQTKSPVADKEGILIKSSTLPSTNIQKDCIKVVGKVSPVSMKVGSTKKDIKEGWEKIKINNKSVRLQDDSFLSTWKDNYSYIGFSRKAQNKRKSKLSSKGNEKIKSLLPSNIQPFVLPNEGMQAWSRVISKDIISVRKRIKENLKQSPKSSPKYNNEYCKEPWFIECQKNYVDMEDKDSQFINDSTHFRQKQHYF</sequence>
<feature type="compositionally biased region" description="Polar residues" evidence="1">
    <location>
        <begin position="211"/>
        <end position="231"/>
    </location>
</feature>
<feature type="compositionally biased region" description="Basic residues" evidence="1">
    <location>
        <begin position="281"/>
        <end position="297"/>
    </location>
</feature>
<protein>
    <submittedName>
        <fullName evidence="2">Uncharacterized protein</fullName>
    </submittedName>
</protein>
<evidence type="ECO:0000256" key="1">
    <source>
        <dbReference type="SAM" id="MobiDB-lite"/>
    </source>
</evidence>
<reference evidence="2" key="1">
    <citation type="journal article" date="2023" name="IScience">
        <title>Live-bearing cockroach genome reveals convergent evolutionary mechanisms linked to viviparity in insects and beyond.</title>
        <authorList>
            <person name="Fouks B."/>
            <person name="Harrison M.C."/>
            <person name="Mikhailova A.A."/>
            <person name="Marchal E."/>
            <person name="English S."/>
            <person name="Carruthers M."/>
            <person name="Jennings E.C."/>
            <person name="Chiamaka E.L."/>
            <person name="Frigard R.A."/>
            <person name="Pippel M."/>
            <person name="Attardo G.M."/>
            <person name="Benoit J.B."/>
            <person name="Bornberg-Bauer E."/>
            <person name="Tobe S.S."/>
        </authorList>
    </citation>
    <scope>NUCLEOTIDE SEQUENCE</scope>
    <source>
        <strain evidence="2">Stay&amp;Tobe</strain>
    </source>
</reference>
<feature type="region of interest" description="Disordered" evidence="1">
    <location>
        <begin position="473"/>
        <end position="493"/>
    </location>
</feature>
<reference evidence="2" key="2">
    <citation type="submission" date="2023-05" db="EMBL/GenBank/DDBJ databases">
        <authorList>
            <person name="Fouks B."/>
        </authorList>
    </citation>
    <scope>NUCLEOTIDE SEQUENCE</scope>
    <source>
        <strain evidence="2">Stay&amp;Tobe</strain>
        <tissue evidence="2">Testes</tissue>
    </source>
</reference>